<keyword evidence="6 9" id="KW-0812">Transmembrane</keyword>
<dbReference type="InterPro" id="IPR030470">
    <property type="entry name" value="UbiA_prenylTrfase_CS"/>
</dbReference>
<sequence length="309" mass="33561">MAPATTLPWPLSALPASTHPYLFLARLDNPAGTLLLWLPCAWSVALAARQLDLPPRTALAYTLYFVLGSLISHSAGCTVNDMADRDLDRLVERTKSRPLASGAVSMGQASAFLFLQVTVWLAYLSLLNPYSVLLGAAAIPLVILYPFMKRHTYWPQAVLGIAFNWGTMVGYSALSAPPAWHVVAPLYAAGWCWTIIYDTIYAHQDKADDLTAGIKSTALLFAHRTVPILALFSTAMLACLACAGWAAALGPAYYALAVLGSAALLFRTLRVTDWDDRESCWRGFNANVQVGLLVTAGVWADYAANRLWP</sequence>
<dbReference type="FunFam" id="1.10.357.140:FF:000008">
    <property type="entry name" value="4-hydroxybenzoate octaprenyltransferase"/>
    <property type="match status" value="1"/>
</dbReference>
<dbReference type="UniPathway" id="UPA00232"/>
<evidence type="ECO:0000313" key="10">
    <source>
        <dbReference type="EMBL" id="KZT55874.1"/>
    </source>
</evidence>
<dbReference type="Proteomes" id="UP000076842">
    <property type="component" value="Unassembled WGS sequence"/>
</dbReference>
<keyword evidence="8 9" id="KW-0472">Membrane</keyword>
<dbReference type="GO" id="GO:0006744">
    <property type="term" value="P:ubiquinone biosynthetic process"/>
    <property type="evidence" value="ECO:0007669"/>
    <property type="project" value="UniProtKB-UniRule"/>
</dbReference>
<evidence type="ECO:0000256" key="6">
    <source>
        <dbReference type="ARBA" id="ARBA00022692"/>
    </source>
</evidence>
<dbReference type="PANTHER" id="PTHR11048:SF28">
    <property type="entry name" value="4-HYDROXYBENZOATE POLYPRENYLTRANSFERASE, MITOCHONDRIAL"/>
    <property type="match status" value="1"/>
</dbReference>
<dbReference type="OrthoDB" id="18170at2759"/>
<keyword evidence="9" id="KW-0414">Isoprene biosynthesis</keyword>
<comment type="function">
    <text evidence="9">Catalyzes the prenylation of para-hydroxybenzoate (PHB) with an all-trans polyprenyl group. Mediates the second step in the final reaction sequence of coenzyme Q (CoQ) biosynthesis, which is the condensation of the polyisoprenoid side chain with PHB, generating the first membrane-bound Q intermediate.</text>
</comment>
<feature type="transmembrane region" description="Helical" evidence="9">
    <location>
        <begin position="154"/>
        <end position="174"/>
    </location>
</feature>
<protein>
    <recommendedName>
        <fullName evidence="9">4-hydroxybenzoate polyprenyltransferase, mitochondrial</fullName>
        <shortName evidence="9">4-HB polyprenyltransferase</shortName>
        <ecNumber evidence="9">2.5.1.39</ecNumber>
    </recommendedName>
    <alternativeName>
        <fullName evidence="9">Para-hydroxybenzoate--polyprenyltransferase</fullName>
        <shortName evidence="9">PHB:PPT</shortName>
        <shortName evidence="9">PHB:polyprenyltransferase</shortName>
    </alternativeName>
</protein>
<dbReference type="InterPro" id="IPR000537">
    <property type="entry name" value="UbiA_prenyltransferase"/>
</dbReference>
<dbReference type="EMBL" id="KV423987">
    <property type="protein sequence ID" value="KZT55874.1"/>
    <property type="molecule type" value="Genomic_DNA"/>
</dbReference>
<dbReference type="InParanoid" id="A0A165EZJ6"/>
<feature type="transmembrane region" description="Helical" evidence="9">
    <location>
        <begin position="129"/>
        <end position="147"/>
    </location>
</feature>
<keyword evidence="9" id="KW-0999">Mitochondrion inner membrane</keyword>
<proteinExistence type="inferred from homology"/>
<evidence type="ECO:0000256" key="9">
    <source>
        <dbReference type="HAMAP-Rule" id="MF_03189"/>
    </source>
</evidence>
<comment type="catalytic activity">
    <reaction evidence="9">
        <text>an all-trans-polyprenyl diphosphate + 4-hydroxybenzoate = a 4-hydroxy-3-(all-trans-polyprenyl)benzoate + diphosphate</text>
        <dbReference type="Rhea" id="RHEA:44504"/>
        <dbReference type="Rhea" id="RHEA-COMP:9514"/>
        <dbReference type="Rhea" id="RHEA-COMP:9564"/>
        <dbReference type="ChEBI" id="CHEBI:17879"/>
        <dbReference type="ChEBI" id="CHEBI:33019"/>
        <dbReference type="ChEBI" id="CHEBI:58914"/>
        <dbReference type="ChEBI" id="CHEBI:78396"/>
        <dbReference type="EC" id="2.5.1.39"/>
    </reaction>
</comment>
<keyword evidence="11" id="KW-1185">Reference proteome</keyword>
<evidence type="ECO:0000256" key="3">
    <source>
        <dbReference type="ARBA" id="ARBA00005179"/>
    </source>
</evidence>
<keyword evidence="5 9" id="KW-0808">Transferase</keyword>
<dbReference type="FunFam" id="1.20.120.1780:FF:000001">
    <property type="entry name" value="4-hydroxybenzoate octaprenyltransferase"/>
    <property type="match status" value="1"/>
</dbReference>
<comment type="pathway">
    <text evidence="9">Cofactor biosynthesis; ubiquinone biosynthesis.</text>
</comment>
<dbReference type="EC" id="2.5.1.39" evidence="9"/>
<evidence type="ECO:0000256" key="2">
    <source>
        <dbReference type="ARBA" id="ARBA00004141"/>
    </source>
</evidence>
<feature type="transmembrane region" description="Helical" evidence="9">
    <location>
        <begin position="58"/>
        <end position="79"/>
    </location>
</feature>
<comment type="pathway">
    <text evidence="3">Secondary metabolite biosynthesis.</text>
</comment>
<dbReference type="GO" id="GO:0005743">
    <property type="term" value="C:mitochondrial inner membrane"/>
    <property type="evidence" value="ECO:0007669"/>
    <property type="project" value="UniProtKB-SubCell"/>
</dbReference>
<dbReference type="AlphaFoldDB" id="A0A165EZJ6"/>
<feature type="transmembrane region" description="Helical" evidence="9">
    <location>
        <begin position="221"/>
        <end position="246"/>
    </location>
</feature>
<dbReference type="Gene3D" id="1.20.120.1780">
    <property type="entry name" value="UbiA prenyltransferase"/>
    <property type="match status" value="1"/>
</dbReference>
<comment type="subcellular location">
    <subcellularLocation>
        <location evidence="2">Membrane</location>
        <topology evidence="2">Multi-pass membrane protein</topology>
    </subcellularLocation>
    <subcellularLocation>
        <location evidence="9">Mitochondrion inner membrane</location>
        <topology evidence="9">Multi-pass membrane protein</topology>
        <orientation evidence="9">Matrix side</orientation>
    </subcellularLocation>
</comment>
<feature type="transmembrane region" description="Helical" evidence="9">
    <location>
        <begin position="180"/>
        <end position="200"/>
    </location>
</feature>
<organism evidence="10 11">
    <name type="scientific">Calocera cornea HHB12733</name>
    <dbReference type="NCBI Taxonomy" id="1353952"/>
    <lineage>
        <taxon>Eukaryota</taxon>
        <taxon>Fungi</taxon>
        <taxon>Dikarya</taxon>
        <taxon>Basidiomycota</taxon>
        <taxon>Agaricomycotina</taxon>
        <taxon>Dacrymycetes</taxon>
        <taxon>Dacrymycetales</taxon>
        <taxon>Dacrymycetaceae</taxon>
        <taxon>Calocera</taxon>
    </lineage>
</organism>
<name>A0A165EZJ6_9BASI</name>
<feature type="transmembrane region" description="Helical" evidence="9">
    <location>
        <begin position="252"/>
        <end position="269"/>
    </location>
</feature>
<dbReference type="Pfam" id="PF01040">
    <property type="entry name" value="UbiA"/>
    <property type="match status" value="1"/>
</dbReference>
<keyword evidence="9" id="KW-0496">Mitochondrion</keyword>
<dbReference type="GO" id="GO:0008299">
    <property type="term" value="P:isoprenoid biosynthetic process"/>
    <property type="evidence" value="ECO:0007669"/>
    <property type="project" value="UniProtKB-UniRule"/>
</dbReference>
<evidence type="ECO:0000256" key="4">
    <source>
        <dbReference type="ARBA" id="ARBA00005985"/>
    </source>
</evidence>
<dbReference type="InterPro" id="IPR044878">
    <property type="entry name" value="UbiA_sf"/>
</dbReference>
<evidence type="ECO:0000313" key="11">
    <source>
        <dbReference type="Proteomes" id="UP000076842"/>
    </source>
</evidence>
<dbReference type="GO" id="GO:0008412">
    <property type="term" value="F:4-hydroxybenzoate polyprenyltransferase activity"/>
    <property type="evidence" value="ECO:0007669"/>
    <property type="project" value="UniProtKB-EC"/>
</dbReference>
<dbReference type="InterPro" id="IPR006370">
    <property type="entry name" value="HB_polyprenyltransferase-like"/>
</dbReference>
<gene>
    <name evidence="10" type="ORF">CALCODRAFT_524466</name>
</gene>
<dbReference type="PROSITE" id="PS00943">
    <property type="entry name" value="UBIA"/>
    <property type="match status" value="1"/>
</dbReference>
<evidence type="ECO:0000256" key="1">
    <source>
        <dbReference type="ARBA" id="ARBA00001946"/>
    </source>
</evidence>
<comment type="cofactor">
    <cofactor evidence="1 9">
        <name>Mg(2+)</name>
        <dbReference type="ChEBI" id="CHEBI:18420"/>
    </cofactor>
</comment>
<dbReference type="HAMAP" id="MF_01635">
    <property type="entry name" value="UbiA"/>
    <property type="match status" value="1"/>
</dbReference>
<evidence type="ECO:0000256" key="7">
    <source>
        <dbReference type="ARBA" id="ARBA00022989"/>
    </source>
</evidence>
<dbReference type="Gene3D" id="1.10.357.140">
    <property type="entry name" value="UbiA prenyltransferase"/>
    <property type="match status" value="1"/>
</dbReference>
<reference evidence="10 11" key="1">
    <citation type="journal article" date="2016" name="Mol. Biol. Evol.">
        <title>Comparative Genomics of Early-Diverging Mushroom-Forming Fungi Provides Insights into the Origins of Lignocellulose Decay Capabilities.</title>
        <authorList>
            <person name="Nagy L.G."/>
            <person name="Riley R."/>
            <person name="Tritt A."/>
            <person name="Adam C."/>
            <person name="Daum C."/>
            <person name="Floudas D."/>
            <person name="Sun H."/>
            <person name="Yadav J.S."/>
            <person name="Pangilinan J."/>
            <person name="Larsson K.H."/>
            <person name="Matsuura K."/>
            <person name="Barry K."/>
            <person name="Labutti K."/>
            <person name="Kuo R."/>
            <person name="Ohm R.A."/>
            <person name="Bhattacharya S.S."/>
            <person name="Shirouzu T."/>
            <person name="Yoshinaga Y."/>
            <person name="Martin F.M."/>
            <person name="Grigoriev I.V."/>
            <person name="Hibbett D.S."/>
        </authorList>
    </citation>
    <scope>NUCLEOTIDE SEQUENCE [LARGE SCALE GENOMIC DNA]</scope>
    <source>
        <strain evidence="10 11">HHB12733</strain>
    </source>
</reference>
<evidence type="ECO:0000256" key="5">
    <source>
        <dbReference type="ARBA" id="ARBA00022679"/>
    </source>
</evidence>
<dbReference type="InterPro" id="IPR039653">
    <property type="entry name" value="Prenyltransferase"/>
</dbReference>
<keyword evidence="9" id="KW-0831">Ubiquinone biosynthesis</keyword>
<dbReference type="CDD" id="cd13959">
    <property type="entry name" value="PT_UbiA_COQ2"/>
    <property type="match status" value="1"/>
</dbReference>
<dbReference type="STRING" id="1353952.A0A165EZJ6"/>
<feature type="transmembrane region" description="Helical" evidence="9">
    <location>
        <begin position="99"/>
        <end position="123"/>
    </location>
</feature>
<evidence type="ECO:0000256" key="8">
    <source>
        <dbReference type="ARBA" id="ARBA00023136"/>
    </source>
</evidence>
<comment type="similarity">
    <text evidence="4 9">Belongs to the UbiA prenyltransferase family.</text>
</comment>
<keyword evidence="7 9" id="KW-1133">Transmembrane helix</keyword>
<dbReference type="PANTHER" id="PTHR11048">
    <property type="entry name" value="PRENYLTRANSFERASES"/>
    <property type="match status" value="1"/>
</dbReference>
<dbReference type="NCBIfam" id="TIGR01474">
    <property type="entry name" value="ubiA_proteo"/>
    <property type="match status" value="1"/>
</dbReference>
<accession>A0A165EZJ6</accession>
<dbReference type="FunCoup" id="A0A165EZJ6">
    <property type="interactions" value="202"/>
</dbReference>